<protein>
    <recommendedName>
        <fullName evidence="12">Probable peptidoglycan glycosyltransferase FtsW</fullName>
        <ecNumber evidence="14">2.4.99.28</ecNumber>
    </recommendedName>
    <alternativeName>
        <fullName evidence="13">Cell division protein FtsW</fullName>
    </alternativeName>
    <alternativeName>
        <fullName evidence="10">Cell wall polymerase</fullName>
    </alternativeName>
    <alternativeName>
        <fullName evidence="9">Peptidoglycan polymerase</fullName>
    </alternativeName>
</protein>
<feature type="transmembrane region" description="Helical" evidence="16">
    <location>
        <begin position="165"/>
        <end position="180"/>
    </location>
</feature>
<name>A0ABW5E6F5_9BACT</name>
<comment type="catalytic activity">
    <reaction evidence="15">
        <text>[GlcNAc-(1-&gt;4)-Mur2Ac(oyl-L-Ala-gamma-D-Glu-L-Lys-D-Ala-D-Ala)](n)-di-trans,octa-cis-undecaprenyl diphosphate + beta-D-GlcNAc-(1-&gt;4)-Mur2Ac(oyl-L-Ala-gamma-D-Glu-L-Lys-D-Ala-D-Ala)-di-trans,octa-cis-undecaprenyl diphosphate = [GlcNAc-(1-&gt;4)-Mur2Ac(oyl-L-Ala-gamma-D-Glu-L-Lys-D-Ala-D-Ala)](n+1)-di-trans,octa-cis-undecaprenyl diphosphate + di-trans,octa-cis-undecaprenyl diphosphate + H(+)</text>
        <dbReference type="Rhea" id="RHEA:23708"/>
        <dbReference type="Rhea" id="RHEA-COMP:9602"/>
        <dbReference type="Rhea" id="RHEA-COMP:9603"/>
        <dbReference type="ChEBI" id="CHEBI:15378"/>
        <dbReference type="ChEBI" id="CHEBI:58405"/>
        <dbReference type="ChEBI" id="CHEBI:60033"/>
        <dbReference type="ChEBI" id="CHEBI:78435"/>
        <dbReference type="EC" id="2.4.99.28"/>
    </reaction>
</comment>
<dbReference type="InterPro" id="IPR001182">
    <property type="entry name" value="FtsW/RodA"/>
</dbReference>
<evidence type="ECO:0000256" key="6">
    <source>
        <dbReference type="ARBA" id="ARBA00022984"/>
    </source>
</evidence>
<evidence type="ECO:0000313" key="17">
    <source>
        <dbReference type="EMBL" id="MFD2277245.1"/>
    </source>
</evidence>
<dbReference type="PANTHER" id="PTHR30474:SF2">
    <property type="entry name" value="PEPTIDOGLYCAN GLYCOSYLTRANSFERASE FTSW-RELATED"/>
    <property type="match status" value="1"/>
</dbReference>
<accession>A0ABW5E6F5</accession>
<evidence type="ECO:0000256" key="15">
    <source>
        <dbReference type="ARBA" id="ARBA00049902"/>
    </source>
</evidence>
<keyword evidence="5" id="KW-0133">Cell shape</keyword>
<evidence type="ECO:0000256" key="4">
    <source>
        <dbReference type="ARBA" id="ARBA00022692"/>
    </source>
</evidence>
<feature type="transmembrane region" description="Helical" evidence="16">
    <location>
        <begin position="43"/>
        <end position="63"/>
    </location>
</feature>
<feature type="transmembrane region" description="Helical" evidence="16">
    <location>
        <begin position="307"/>
        <end position="331"/>
    </location>
</feature>
<keyword evidence="2" id="KW-0328">Glycosyltransferase</keyword>
<evidence type="ECO:0000256" key="16">
    <source>
        <dbReference type="SAM" id="Phobius"/>
    </source>
</evidence>
<feature type="transmembrane region" description="Helical" evidence="16">
    <location>
        <begin position="274"/>
        <end position="295"/>
    </location>
</feature>
<comment type="similarity">
    <text evidence="11">Belongs to the SEDS family. FtsW subfamily.</text>
</comment>
<sequence length="385" mass="41417">MASPSIDRRNAIMVCIPTALLVVLGLVMLASTSVWVAEGVEYSLFWKQASFLGAGVFGAICLARTDYRVFRRFAVPLYFLAIGLLVLCYVPGVGKEVNGESRWIQIAGVTFQPSEPAKIALMIALASWYAHRQAEVRHFKNGFIIPGAILGLLIALIFFEKDMGTSVGLAAAGAAVMYVAGTRLWWLLTAGVGALGALSFLVYQSPNRMARIMAFLDPDNPEAQQGFFFQQYRGLLALGNGGVKGVGIGNGFEKHGYLPFAHTDFILPVLGEELGLWGTLLTVFCFVMLAAYGIAIAARSTDIFGRLLAIGLTCSIVLPAMMNIGVTTAVLPNTGLPLPFVSYGGTNLLFTLATIGLLISVHRATYTVSPRGEKVLLEKKNSIRL</sequence>
<keyword evidence="18" id="KW-1185">Reference proteome</keyword>
<evidence type="ECO:0000256" key="14">
    <source>
        <dbReference type="ARBA" id="ARBA00044770"/>
    </source>
</evidence>
<feature type="transmembrane region" description="Helical" evidence="16">
    <location>
        <begin position="142"/>
        <end position="159"/>
    </location>
</feature>
<evidence type="ECO:0000256" key="2">
    <source>
        <dbReference type="ARBA" id="ARBA00022676"/>
    </source>
</evidence>
<feature type="transmembrane region" description="Helical" evidence="16">
    <location>
        <begin position="12"/>
        <end position="37"/>
    </location>
</feature>
<proteinExistence type="inferred from homology"/>
<evidence type="ECO:0000256" key="1">
    <source>
        <dbReference type="ARBA" id="ARBA00004141"/>
    </source>
</evidence>
<feature type="transmembrane region" description="Helical" evidence="16">
    <location>
        <begin position="75"/>
        <end position="94"/>
    </location>
</feature>
<dbReference type="RefSeq" id="WP_377093971.1">
    <property type="nucleotide sequence ID" value="NZ_JBHSJM010000001.1"/>
</dbReference>
<feature type="transmembrane region" description="Helical" evidence="16">
    <location>
        <begin position="185"/>
        <end position="203"/>
    </location>
</feature>
<feature type="transmembrane region" description="Helical" evidence="16">
    <location>
        <begin position="114"/>
        <end position="130"/>
    </location>
</feature>
<evidence type="ECO:0000256" key="8">
    <source>
        <dbReference type="ARBA" id="ARBA00023136"/>
    </source>
</evidence>
<keyword evidence="3" id="KW-0808">Transferase</keyword>
<keyword evidence="7 16" id="KW-1133">Transmembrane helix</keyword>
<evidence type="ECO:0000256" key="9">
    <source>
        <dbReference type="ARBA" id="ARBA00032370"/>
    </source>
</evidence>
<evidence type="ECO:0000256" key="5">
    <source>
        <dbReference type="ARBA" id="ARBA00022960"/>
    </source>
</evidence>
<dbReference type="EC" id="2.4.99.28" evidence="14"/>
<dbReference type="Pfam" id="PF01098">
    <property type="entry name" value="FTSW_RODA_SPOVE"/>
    <property type="match status" value="1"/>
</dbReference>
<dbReference type="EMBL" id="JBHUJC010000041">
    <property type="protein sequence ID" value="MFD2277245.1"/>
    <property type="molecule type" value="Genomic_DNA"/>
</dbReference>
<gene>
    <name evidence="17" type="ORF">ACFSQZ_12255</name>
</gene>
<reference evidence="18" key="1">
    <citation type="journal article" date="2019" name="Int. J. Syst. Evol. Microbiol.">
        <title>The Global Catalogue of Microorganisms (GCM) 10K type strain sequencing project: providing services to taxonomists for standard genome sequencing and annotation.</title>
        <authorList>
            <consortium name="The Broad Institute Genomics Platform"/>
            <consortium name="The Broad Institute Genome Sequencing Center for Infectious Disease"/>
            <person name="Wu L."/>
            <person name="Ma J."/>
        </authorList>
    </citation>
    <scope>NUCLEOTIDE SEQUENCE [LARGE SCALE GENOMIC DNA]</scope>
    <source>
        <strain evidence="18">JCM 16545</strain>
    </source>
</reference>
<evidence type="ECO:0000256" key="13">
    <source>
        <dbReference type="ARBA" id="ARBA00041418"/>
    </source>
</evidence>
<evidence type="ECO:0000256" key="7">
    <source>
        <dbReference type="ARBA" id="ARBA00022989"/>
    </source>
</evidence>
<comment type="caution">
    <text evidence="17">The sequence shown here is derived from an EMBL/GenBank/DDBJ whole genome shotgun (WGS) entry which is preliminary data.</text>
</comment>
<keyword evidence="8 16" id="KW-0472">Membrane</keyword>
<organism evidence="17 18">
    <name type="scientific">Rubritalea spongiae</name>
    <dbReference type="NCBI Taxonomy" id="430797"/>
    <lineage>
        <taxon>Bacteria</taxon>
        <taxon>Pseudomonadati</taxon>
        <taxon>Verrucomicrobiota</taxon>
        <taxon>Verrucomicrobiia</taxon>
        <taxon>Verrucomicrobiales</taxon>
        <taxon>Rubritaleaceae</taxon>
        <taxon>Rubritalea</taxon>
    </lineage>
</organism>
<evidence type="ECO:0000256" key="10">
    <source>
        <dbReference type="ARBA" id="ARBA00033270"/>
    </source>
</evidence>
<keyword evidence="4 16" id="KW-0812">Transmembrane</keyword>
<evidence type="ECO:0000256" key="12">
    <source>
        <dbReference type="ARBA" id="ARBA00041185"/>
    </source>
</evidence>
<keyword evidence="6" id="KW-0573">Peptidoglycan synthesis</keyword>
<evidence type="ECO:0000256" key="3">
    <source>
        <dbReference type="ARBA" id="ARBA00022679"/>
    </source>
</evidence>
<dbReference type="Proteomes" id="UP001597297">
    <property type="component" value="Unassembled WGS sequence"/>
</dbReference>
<evidence type="ECO:0000256" key="11">
    <source>
        <dbReference type="ARBA" id="ARBA00038053"/>
    </source>
</evidence>
<feature type="transmembrane region" description="Helical" evidence="16">
    <location>
        <begin position="343"/>
        <end position="361"/>
    </location>
</feature>
<dbReference type="PANTHER" id="PTHR30474">
    <property type="entry name" value="CELL CYCLE PROTEIN"/>
    <property type="match status" value="1"/>
</dbReference>
<comment type="subcellular location">
    <subcellularLocation>
        <location evidence="1">Membrane</location>
        <topology evidence="1">Multi-pass membrane protein</topology>
    </subcellularLocation>
</comment>
<evidence type="ECO:0000313" key="18">
    <source>
        <dbReference type="Proteomes" id="UP001597297"/>
    </source>
</evidence>